<dbReference type="PANTHER" id="PTHR15323">
    <property type="entry name" value="D123 PROTEIN"/>
    <property type="match status" value="1"/>
</dbReference>
<protein>
    <submittedName>
        <fullName evidence="2">Uncharacterized protein</fullName>
    </submittedName>
</protein>
<dbReference type="OrthoDB" id="360540at2759"/>
<keyword evidence="3" id="KW-1185">Reference proteome</keyword>
<dbReference type="Proteomes" id="UP000054018">
    <property type="component" value="Unassembled WGS sequence"/>
</dbReference>
<evidence type="ECO:0000313" key="2">
    <source>
        <dbReference type="EMBL" id="KIK16736.1"/>
    </source>
</evidence>
<evidence type="ECO:0000313" key="3">
    <source>
        <dbReference type="Proteomes" id="UP000054018"/>
    </source>
</evidence>
<organism evidence="2 3">
    <name type="scientific">Pisolithus microcarpus 441</name>
    <dbReference type="NCBI Taxonomy" id="765257"/>
    <lineage>
        <taxon>Eukaryota</taxon>
        <taxon>Fungi</taxon>
        <taxon>Dikarya</taxon>
        <taxon>Basidiomycota</taxon>
        <taxon>Agaricomycotina</taxon>
        <taxon>Agaricomycetes</taxon>
        <taxon>Agaricomycetidae</taxon>
        <taxon>Boletales</taxon>
        <taxon>Sclerodermatineae</taxon>
        <taxon>Pisolithaceae</taxon>
        <taxon>Pisolithus</taxon>
    </lineage>
</organism>
<dbReference type="EMBL" id="KN833848">
    <property type="protein sequence ID" value="KIK16736.1"/>
    <property type="molecule type" value="Genomic_DNA"/>
</dbReference>
<dbReference type="STRING" id="765257.A0A0C9YJ60"/>
<sequence>MSIVDNEGKFPSLTPDYILAFQFSNWYQSFARVSPKSTIIRPLGKDFKHYLESDSIFIPEGSEDVVVESTLSDDDGDDEREDTATAGEYFSFPELDERIRSVIREYKAVFPKLNFSSPKDASWVLPASSPLKCTSPADIYLLLKSSDFITHDFSIESVFDGCRTENLPVYDLELVLRKWYPVDSSREVRCFVRSDILLGITQRDTNFYDFMINAETQKTIKTTVYNLWKEVVRPNWNFPQKDYVFDLLLTRDLSGGHVIDFSPYAPRTDPLLFTYEELHEVLSKALQDAPARRTFLPELRVIESPLHPAATQSMPAYQHNRVPIEALTLSEGRNIVEFGEIWQEEVTRAVREDDD</sequence>
<dbReference type="AlphaFoldDB" id="A0A0C9YJ60"/>
<dbReference type="Pfam" id="PF07065">
    <property type="entry name" value="D123"/>
    <property type="match status" value="1"/>
</dbReference>
<reference evidence="2 3" key="1">
    <citation type="submission" date="2014-04" db="EMBL/GenBank/DDBJ databases">
        <authorList>
            <consortium name="DOE Joint Genome Institute"/>
            <person name="Kuo A."/>
            <person name="Kohler A."/>
            <person name="Costa M.D."/>
            <person name="Nagy L.G."/>
            <person name="Floudas D."/>
            <person name="Copeland A."/>
            <person name="Barry K.W."/>
            <person name="Cichocki N."/>
            <person name="Veneault-Fourrey C."/>
            <person name="LaButti K."/>
            <person name="Lindquist E.A."/>
            <person name="Lipzen A."/>
            <person name="Lundell T."/>
            <person name="Morin E."/>
            <person name="Murat C."/>
            <person name="Sun H."/>
            <person name="Tunlid A."/>
            <person name="Henrissat B."/>
            <person name="Grigoriev I.V."/>
            <person name="Hibbett D.S."/>
            <person name="Martin F."/>
            <person name="Nordberg H.P."/>
            <person name="Cantor M.N."/>
            <person name="Hua S.X."/>
        </authorList>
    </citation>
    <scope>NUCLEOTIDE SEQUENCE [LARGE SCALE GENOMIC DNA]</scope>
    <source>
        <strain evidence="2 3">441</strain>
    </source>
</reference>
<dbReference type="PANTHER" id="PTHR15323:SF6">
    <property type="entry name" value="CELL DIVISION CYCLE PROTEIN 123 HOMOLOG"/>
    <property type="match status" value="1"/>
</dbReference>
<dbReference type="HOGENOM" id="CLU_034402_2_0_1"/>
<proteinExistence type="inferred from homology"/>
<dbReference type="InterPro" id="IPR009772">
    <property type="entry name" value="CDC123"/>
</dbReference>
<accession>A0A0C9YJ60</accession>
<evidence type="ECO:0000256" key="1">
    <source>
        <dbReference type="ARBA" id="ARBA00011047"/>
    </source>
</evidence>
<reference evidence="3" key="2">
    <citation type="submission" date="2015-01" db="EMBL/GenBank/DDBJ databases">
        <title>Evolutionary Origins and Diversification of the Mycorrhizal Mutualists.</title>
        <authorList>
            <consortium name="DOE Joint Genome Institute"/>
            <consortium name="Mycorrhizal Genomics Consortium"/>
            <person name="Kohler A."/>
            <person name="Kuo A."/>
            <person name="Nagy L.G."/>
            <person name="Floudas D."/>
            <person name="Copeland A."/>
            <person name="Barry K.W."/>
            <person name="Cichocki N."/>
            <person name="Veneault-Fourrey C."/>
            <person name="LaButti K."/>
            <person name="Lindquist E.A."/>
            <person name="Lipzen A."/>
            <person name="Lundell T."/>
            <person name="Morin E."/>
            <person name="Murat C."/>
            <person name="Riley R."/>
            <person name="Ohm R."/>
            <person name="Sun H."/>
            <person name="Tunlid A."/>
            <person name="Henrissat B."/>
            <person name="Grigoriev I.V."/>
            <person name="Hibbett D.S."/>
            <person name="Martin F."/>
        </authorList>
    </citation>
    <scope>NUCLEOTIDE SEQUENCE [LARGE SCALE GENOMIC DNA]</scope>
    <source>
        <strain evidence="3">441</strain>
    </source>
</reference>
<gene>
    <name evidence="2" type="ORF">PISMIDRAFT_251864</name>
</gene>
<comment type="similarity">
    <text evidence="1">Belongs to the CDC123 family.</text>
</comment>
<name>A0A0C9YJ60_9AGAM</name>
<dbReference type="GO" id="GO:0005737">
    <property type="term" value="C:cytoplasm"/>
    <property type="evidence" value="ECO:0007669"/>
    <property type="project" value="TreeGrafter"/>
</dbReference>